<evidence type="ECO:0000313" key="2">
    <source>
        <dbReference type="Proteomes" id="UP001150603"/>
    </source>
</evidence>
<gene>
    <name evidence="1" type="ORF">FBU59_001035</name>
</gene>
<proteinExistence type="predicted"/>
<protein>
    <submittedName>
        <fullName evidence="1">Uncharacterized protein</fullName>
    </submittedName>
</protein>
<reference evidence="1" key="1">
    <citation type="submission" date="2022-07" db="EMBL/GenBank/DDBJ databases">
        <title>Phylogenomic reconstructions and comparative analyses of Kickxellomycotina fungi.</title>
        <authorList>
            <person name="Reynolds N.K."/>
            <person name="Stajich J.E."/>
            <person name="Barry K."/>
            <person name="Grigoriev I.V."/>
            <person name="Crous P."/>
            <person name="Smith M.E."/>
        </authorList>
    </citation>
    <scope>NUCLEOTIDE SEQUENCE</scope>
    <source>
        <strain evidence="1">NRRL 5244</strain>
    </source>
</reference>
<organism evidence="1 2">
    <name type="scientific">Linderina macrospora</name>
    <dbReference type="NCBI Taxonomy" id="4868"/>
    <lineage>
        <taxon>Eukaryota</taxon>
        <taxon>Fungi</taxon>
        <taxon>Fungi incertae sedis</taxon>
        <taxon>Zoopagomycota</taxon>
        <taxon>Kickxellomycotina</taxon>
        <taxon>Kickxellomycetes</taxon>
        <taxon>Kickxellales</taxon>
        <taxon>Kickxellaceae</taxon>
        <taxon>Linderina</taxon>
    </lineage>
</organism>
<name>A0ACC1JFC6_9FUNG</name>
<comment type="caution">
    <text evidence="1">The sequence shown here is derived from an EMBL/GenBank/DDBJ whole genome shotgun (WGS) entry which is preliminary data.</text>
</comment>
<sequence>MGQWEGVWTASHALYKSDLLAQQNEEMDSLCDAATWRLHKWDIDALVHVHSAQDSNSVASFDSTLNSLLAKTHRQRSLIEKLTFPPPLSTGMPIKAGPGDEATELDLVSNALQVIGGGLADSATPFGSQSSGTRMMMGTNISPDMIRAHMLGDIGLLANSTNASSSNSGVLSTVETTRLVEQWRARIACLPPTYSVQEPVLALHSSLYARLAGFRATALRILIRTELNYTIPVSLLAAFQMERAQIQWDEGNTVDAIAEIGRVVAILSDKLNLTSNRETAVQATFTAGIDVLRDSSANPSQQSQDAGDSKSVFVKATLLLAQ</sequence>
<evidence type="ECO:0000313" key="1">
    <source>
        <dbReference type="EMBL" id="KAJ1949690.1"/>
    </source>
</evidence>
<keyword evidence="2" id="KW-1185">Reference proteome</keyword>
<accession>A0ACC1JFC6</accession>
<dbReference type="Proteomes" id="UP001150603">
    <property type="component" value="Unassembled WGS sequence"/>
</dbReference>
<dbReference type="EMBL" id="JANBPW010000387">
    <property type="protein sequence ID" value="KAJ1949690.1"/>
    <property type="molecule type" value="Genomic_DNA"/>
</dbReference>